<dbReference type="SUPFAM" id="SSF56300">
    <property type="entry name" value="Metallo-dependent phosphatases"/>
    <property type="match status" value="1"/>
</dbReference>
<dbReference type="InterPro" id="IPR029052">
    <property type="entry name" value="Metallo-depent_PP-like"/>
</dbReference>
<dbReference type="RefSeq" id="WP_308986257.1">
    <property type="nucleotide sequence ID" value="NZ_JARXIC010000033.1"/>
</dbReference>
<dbReference type="InterPro" id="IPR051158">
    <property type="entry name" value="Metallophosphoesterase_sf"/>
</dbReference>
<comment type="caution">
    <text evidence="4">The sequence shown here is derived from an EMBL/GenBank/DDBJ whole genome shotgun (WGS) entry which is preliminary data.</text>
</comment>
<keyword evidence="1" id="KW-0479">Metal-binding</keyword>
<evidence type="ECO:0000256" key="2">
    <source>
        <dbReference type="ARBA" id="ARBA00022801"/>
    </source>
</evidence>
<sequence>MPTSEDLRPYAARLGETEFAARMAAEKHMRDHRGEGQGKGIFRLEHKWDTYALIRFCLKISGFWQRAVRNYFDIKVVRNEVRLANLPAEFDGYTILQLTDLHADLHPDFPARVKEVIAPLNYDCMALTGDYRTCIFGDHSGATAATIDIISEVEQPIFATLGNHDCLAKVPAMEAAGIRFLLNEHAVLRRGGAELYLIGIDDPNFYRTHCFERSLLGVPARAVKVLLSHSPQTYAIAAEMGIDFLMAGHTHGGQICLPGGYVLIHDGSSPRHILAGRWSEGNLQGYTSRGTGASGLPARLNCPSEVTLHTLRCC</sequence>
<name>A0ABU1AM02_9BACT</name>
<evidence type="ECO:0000256" key="1">
    <source>
        <dbReference type="ARBA" id="ARBA00022723"/>
    </source>
</evidence>
<dbReference type="PANTHER" id="PTHR31302">
    <property type="entry name" value="TRANSMEMBRANE PROTEIN WITH METALLOPHOSPHOESTERASE DOMAIN-RELATED"/>
    <property type="match status" value="1"/>
</dbReference>
<dbReference type="Pfam" id="PF00149">
    <property type="entry name" value="Metallophos"/>
    <property type="match status" value="1"/>
</dbReference>
<organism evidence="4 5">
    <name type="scientific">Thalassobacterium sedimentorum</name>
    <dbReference type="NCBI Taxonomy" id="3041258"/>
    <lineage>
        <taxon>Bacteria</taxon>
        <taxon>Pseudomonadati</taxon>
        <taxon>Verrucomicrobiota</taxon>
        <taxon>Opitutia</taxon>
        <taxon>Puniceicoccales</taxon>
        <taxon>Coraliomargaritaceae</taxon>
        <taxon>Thalassobacterium</taxon>
    </lineage>
</organism>
<dbReference type="Proteomes" id="UP001243717">
    <property type="component" value="Unassembled WGS sequence"/>
</dbReference>
<dbReference type="PANTHER" id="PTHR31302:SF31">
    <property type="entry name" value="PHOSPHODIESTERASE YAEI"/>
    <property type="match status" value="1"/>
</dbReference>
<protein>
    <submittedName>
        <fullName evidence="4">Metallophosphoesterase</fullName>
    </submittedName>
</protein>
<gene>
    <name evidence="4" type="ORF">QEH59_15350</name>
</gene>
<dbReference type="InterPro" id="IPR004843">
    <property type="entry name" value="Calcineurin-like_PHP"/>
</dbReference>
<proteinExistence type="predicted"/>
<feature type="domain" description="Calcineurin-like phosphoesterase" evidence="3">
    <location>
        <begin position="94"/>
        <end position="252"/>
    </location>
</feature>
<keyword evidence="5" id="KW-1185">Reference proteome</keyword>
<evidence type="ECO:0000313" key="4">
    <source>
        <dbReference type="EMBL" id="MDQ8195808.1"/>
    </source>
</evidence>
<accession>A0ABU1AM02</accession>
<dbReference type="Gene3D" id="3.60.21.10">
    <property type="match status" value="1"/>
</dbReference>
<evidence type="ECO:0000259" key="3">
    <source>
        <dbReference type="Pfam" id="PF00149"/>
    </source>
</evidence>
<dbReference type="EMBL" id="JARXIC010000033">
    <property type="protein sequence ID" value="MDQ8195808.1"/>
    <property type="molecule type" value="Genomic_DNA"/>
</dbReference>
<reference evidence="4 5" key="1">
    <citation type="submission" date="2023-04" db="EMBL/GenBank/DDBJ databases">
        <title>A novel bacteria isolated from coastal sediment.</title>
        <authorList>
            <person name="Liu X.-J."/>
            <person name="Du Z.-J."/>
        </authorList>
    </citation>
    <scope>NUCLEOTIDE SEQUENCE [LARGE SCALE GENOMIC DNA]</scope>
    <source>
        <strain evidence="4 5">SDUM461004</strain>
    </source>
</reference>
<evidence type="ECO:0000313" key="5">
    <source>
        <dbReference type="Proteomes" id="UP001243717"/>
    </source>
</evidence>
<keyword evidence="2" id="KW-0378">Hydrolase</keyword>